<protein>
    <recommendedName>
        <fullName evidence="3">BTB domain-containing protein</fullName>
    </recommendedName>
</protein>
<dbReference type="PIRSF" id="PIRSF037037">
    <property type="entry name" value="Kelch-like_protein_gigaxonin"/>
    <property type="match status" value="1"/>
</dbReference>
<dbReference type="OrthoDB" id="45365at2759"/>
<dbReference type="InterPro" id="IPR052392">
    <property type="entry name" value="Kelch-BTB_domain-containing"/>
</dbReference>
<keyword evidence="5" id="KW-1185">Reference proteome</keyword>
<evidence type="ECO:0000256" key="1">
    <source>
        <dbReference type="ARBA" id="ARBA00022441"/>
    </source>
</evidence>
<sequence length="507" mass="57259">MISAFPYIGFGCGSSSSSLSRNVNSNNPTDAYTWTEQNIKKKPRSFTDMSSTEQQIVIVMDDRSYNVSKSKLIEKSDYFRALFSSGMREAGEASVQLQGLSAPGLELVLEFINTSKVQVDNETLEDLIETASFLQVTPILKLLLSEIRLDNCVEVFNLSEVYGTHELRSACLNLMSCHYHPMLRRPEFHSLPAELREQIREMRMRGAATLVVLGDLDPFSMLRYGEREQRWKPFTSNLDPDMNNVRGYGSAVLDNYLFIAGGYRMASQAIAAAHCYNPCRNEWTHVASLNQKRANFKLVAVSGKLYAIGGHGLSTVECYGPEQDWWTCVSSMPNPLTEFSACECQGMIYVMGGYTARDRNMNVLRYCPTSDTWSVLHACSAHIRKQQMLSVEDVIYMVGGYTRDLKKAKHAETNHSEDTLTVQSYNVRTREWLQLRSSVSKSGLNLTCALHNDGIYIMSRDVGPRASLEHRVFLKYDIFGEAWEALRHFPAIGHNVLLCSLYLPNIL</sequence>
<dbReference type="SMART" id="SM00612">
    <property type="entry name" value="Kelch"/>
    <property type="match status" value="3"/>
</dbReference>
<evidence type="ECO:0000313" key="5">
    <source>
        <dbReference type="Proteomes" id="UP000606274"/>
    </source>
</evidence>
<gene>
    <name evidence="4" type="ORF">HF521_001119</name>
</gene>
<dbReference type="PROSITE" id="PS50097">
    <property type="entry name" value="BTB"/>
    <property type="match status" value="1"/>
</dbReference>
<dbReference type="InterPro" id="IPR017096">
    <property type="entry name" value="BTB-kelch_protein"/>
</dbReference>
<accession>A0A8T0B577</accession>
<dbReference type="Pfam" id="PF01344">
    <property type="entry name" value="Kelch_1"/>
    <property type="match status" value="3"/>
</dbReference>
<dbReference type="Proteomes" id="UP000606274">
    <property type="component" value="Unassembled WGS sequence"/>
</dbReference>
<evidence type="ECO:0000256" key="2">
    <source>
        <dbReference type="ARBA" id="ARBA00022737"/>
    </source>
</evidence>
<dbReference type="InterPro" id="IPR000210">
    <property type="entry name" value="BTB/POZ_dom"/>
</dbReference>
<dbReference type="FunFam" id="2.120.10.80:FF:000048">
    <property type="entry name" value="Kelch-like family, member 42"/>
    <property type="match status" value="1"/>
</dbReference>
<name>A0A8T0B577_SILME</name>
<dbReference type="CDD" id="cd18319">
    <property type="entry name" value="BTB_POZ_KLHL42"/>
    <property type="match status" value="1"/>
</dbReference>
<reference evidence="4" key="1">
    <citation type="submission" date="2020-08" db="EMBL/GenBank/DDBJ databases">
        <title>Chromosome-level assembly of Southern catfish (Silurus meridionalis) provides insights into visual adaptation to the nocturnal and benthic lifestyles.</title>
        <authorList>
            <person name="Zhang Y."/>
            <person name="Wang D."/>
            <person name="Peng Z."/>
        </authorList>
    </citation>
    <scope>NUCLEOTIDE SEQUENCE</scope>
    <source>
        <strain evidence="4">SWU-2019-XX</strain>
        <tissue evidence="4">Muscle</tissue>
    </source>
</reference>
<dbReference type="PANTHER" id="PTHR46375">
    <property type="entry name" value="KELCH REPEAT AND BTB DOMAIN-CONTAINING PROTEIN 13-RELATED"/>
    <property type="match status" value="1"/>
</dbReference>
<organism evidence="4 5">
    <name type="scientific">Silurus meridionalis</name>
    <name type="common">Southern catfish</name>
    <name type="synonym">Silurus soldatovi meridionalis</name>
    <dbReference type="NCBI Taxonomy" id="175797"/>
    <lineage>
        <taxon>Eukaryota</taxon>
        <taxon>Metazoa</taxon>
        <taxon>Chordata</taxon>
        <taxon>Craniata</taxon>
        <taxon>Vertebrata</taxon>
        <taxon>Euteleostomi</taxon>
        <taxon>Actinopterygii</taxon>
        <taxon>Neopterygii</taxon>
        <taxon>Teleostei</taxon>
        <taxon>Ostariophysi</taxon>
        <taxon>Siluriformes</taxon>
        <taxon>Siluridae</taxon>
        <taxon>Silurus</taxon>
    </lineage>
</organism>
<feature type="domain" description="BTB" evidence="3">
    <location>
        <begin position="54"/>
        <end position="121"/>
    </location>
</feature>
<dbReference type="InterPro" id="IPR006652">
    <property type="entry name" value="Kelch_1"/>
</dbReference>
<dbReference type="Gene3D" id="2.120.10.80">
    <property type="entry name" value="Kelch-type beta propeller"/>
    <property type="match status" value="1"/>
</dbReference>
<dbReference type="PANTHER" id="PTHR46375:SF4">
    <property type="entry name" value="KELCH-LIKE FAMILY, MEMBER 42"/>
    <property type="match status" value="1"/>
</dbReference>
<dbReference type="SUPFAM" id="SSF54695">
    <property type="entry name" value="POZ domain"/>
    <property type="match status" value="1"/>
</dbReference>
<dbReference type="SMART" id="SM00225">
    <property type="entry name" value="BTB"/>
    <property type="match status" value="1"/>
</dbReference>
<dbReference type="CDD" id="cd18478">
    <property type="entry name" value="BACK_KLHL42_KLHDC5"/>
    <property type="match status" value="1"/>
</dbReference>
<dbReference type="Pfam" id="PF00651">
    <property type="entry name" value="BTB"/>
    <property type="match status" value="1"/>
</dbReference>
<comment type="caution">
    <text evidence="4">The sequence shown here is derived from an EMBL/GenBank/DDBJ whole genome shotgun (WGS) entry which is preliminary data.</text>
</comment>
<dbReference type="InterPro" id="IPR011333">
    <property type="entry name" value="SKP1/BTB/POZ_sf"/>
</dbReference>
<dbReference type="SUPFAM" id="SSF117281">
    <property type="entry name" value="Kelch motif"/>
    <property type="match status" value="1"/>
</dbReference>
<dbReference type="InterPro" id="IPR044727">
    <property type="entry name" value="KLHL42_BACK"/>
</dbReference>
<keyword evidence="1" id="KW-0880">Kelch repeat</keyword>
<dbReference type="AlphaFoldDB" id="A0A8T0B577"/>
<evidence type="ECO:0000259" key="3">
    <source>
        <dbReference type="PROSITE" id="PS50097"/>
    </source>
</evidence>
<dbReference type="EMBL" id="JABFDY010000010">
    <property type="protein sequence ID" value="KAF7701836.1"/>
    <property type="molecule type" value="Genomic_DNA"/>
</dbReference>
<dbReference type="Gene3D" id="3.30.710.10">
    <property type="entry name" value="Potassium Channel Kv1.1, Chain A"/>
    <property type="match status" value="1"/>
</dbReference>
<keyword evidence="2" id="KW-0677">Repeat</keyword>
<dbReference type="InterPro" id="IPR015915">
    <property type="entry name" value="Kelch-typ_b-propeller"/>
</dbReference>
<proteinExistence type="predicted"/>
<evidence type="ECO:0000313" key="4">
    <source>
        <dbReference type="EMBL" id="KAF7701836.1"/>
    </source>
</evidence>